<organism evidence="2 3">
    <name type="scientific">Acanthoscelides obtectus</name>
    <name type="common">Bean weevil</name>
    <name type="synonym">Bruchus obtectus</name>
    <dbReference type="NCBI Taxonomy" id="200917"/>
    <lineage>
        <taxon>Eukaryota</taxon>
        <taxon>Metazoa</taxon>
        <taxon>Ecdysozoa</taxon>
        <taxon>Arthropoda</taxon>
        <taxon>Hexapoda</taxon>
        <taxon>Insecta</taxon>
        <taxon>Pterygota</taxon>
        <taxon>Neoptera</taxon>
        <taxon>Endopterygota</taxon>
        <taxon>Coleoptera</taxon>
        <taxon>Polyphaga</taxon>
        <taxon>Cucujiformia</taxon>
        <taxon>Chrysomeloidea</taxon>
        <taxon>Chrysomelidae</taxon>
        <taxon>Bruchinae</taxon>
        <taxon>Bruchini</taxon>
        <taxon>Acanthoscelides</taxon>
    </lineage>
</organism>
<accession>A0A9P0MCC2</accession>
<protein>
    <submittedName>
        <fullName evidence="2">Uncharacterized protein</fullName>
    </submittedName>
</protein>
<keyword evidence="3" id="KW-1185">Reference proteome</keyword>
<dbReference type="EMBL" id="CAKOFQ010007926">
    <property type="protein sequence ID" value="CAH2009851.1"/>
    <property type="molecule type" value="Genomic_DNA"/>
</dbReference>
<evidence type="ECO:0000256" key="1">
    <source>
        <dbReference type="SAM" id="Phobius"/>
    </source>
</evidence>
<proteinExistence type="predicted"/>
<dbReference type="Proteomes" id="UP001152888">
    <property type="component" value="Unassembled WGS sequence"/>
</dbReference>
<keyword evidence="1" id="KW-1133">Transmembrane helix</keyword>
<sequence length="213" mass="24368">VWVFEPEQLIRVILSRPKEEVAKERDEIISELSNATNSLVIIDKIRFHIDDNGVKKEDWSDLYILVVNPKTQIILPVPKVLKTIDSKYDFLKDYYAGFAIENVLPAFVTERAESFDAALVVLIALLIVLFVGVVTFIVICCCLRHWVISPTDLKKKDALIKKAIIDDLNTTENPLWIEQNTMGERTLITHCGSNFSLLYVIIELNAYHIRVLI</sequence>
<name>A0A9P0MCC2_ACAOB</name>
<keyword evidence="1" id="KW-0472">Membrane</keyword>
<reference evidence="2" key="1">
    <citation type="submission" date="2022-03" db="EMBL/GenBank/DDBJ databases">
        <authorList>
            <person name="Sayadi A."/>
        </authorList>
    </citation>
    <scope>NUCLEOTIDE SEQUENCE</scope>
</reference>
<feature type="transmembrane region" description="Helical" evidence="1">
    <location>
        <begin position="117"/>
        <end position="147"/>
    </location>
</feature>
<evidence type="ECO:0000313" key="2">
    <source>
        <dbReference type="EMBL" id="CAH2009851.1"/>
    </source>
</evidence>
<feature type="non-terminal residue" evidence="2">
    <location>
        <position position="1"/>
    </location>
</feature>
<dbReference type="OrthoDB" id="9990384at2759"/>
<keyword evidence="1" id="KW-0812">Transmembrane</keyword>
<evidence type="ECO:0000313" key="3">
    <source>
        <dbReference type="Proteomes" id="UP001152888"/>
    </source>
</evidence>
<gene>
    <name evidence="2" type="ORF">ACAOBT_LOCUS31171</name>
</gene>
<comment type="caution">
    <text evidence="2">The sequence shown here is derived from an EMBL/GenBank/DDBJ whole genome shotgun (WGS) entry which is preliminary data.</text>
</comment>
<dbReference type="AlphaFoldDB" id="A0A9P0MCC2"/>